<name>A0A2U8VV17_9HYPH</name>
<accession>A0A2U8VV17</accession>
<dbReference type="AlphaFoldDB" id="A0A2U8VV17"/>
<proteinExistence type="predicted"/>
<sequence length="65" mass="7129">MLWTARFAFETSIFRPEADRIKPDPVHAMIAASRTLILQHREIAGVLASSGLFFASLLALTCLVG</sequence>
<gene>
    <name evidence="1" type="ORF">DK427_16975</name>
</gene>
<dbReference type="Proteomes" id="UP000246058">
    <property type="component" value="Chromosome"/>
</dbReference>
<protein>
    <submittedName>
        <fullName evidence="1">Uncharacterized protein</fullName>
    </submittedName>
</protein>
<reference evidence="1 2" key="1">
    <citation type="submission" date="2018-05" db="EMBL/GenBank/DDBJ databases">
        <title>Complete Genome Sequence of Methylobacterium sp. 17Sr1-43.</title>
        <authorList>
            <person name="Srinivasan S."/>
        </authorList>
    </citation>
    <scope>NUCLEOTIDE SEQUENCE [LARGE SCALE GENOMIC DNA]</scope>
    <source>
        <strain evidence="1 2">17Sr1-43</strain>
    </source>
</reference>
<evidence type="ECO:0000313" key="2">
    <source>
        <dbReference type="Proteomes" id="UP000246058"/>
    </source>
</evidence>
<evidence type="ECO:0000313" key="1">
    <source>
        <dbReference type="EMBL" id="AWN37210.1"/>
    </source>
</evidence>
<keyword evidence="2" id="KW-1185">Reference proteome</keyword>
<dbReference type="EMBL" id="CP029551">
    <property type="protein sequence ID" value="AWN37210.1"/>
    <property type="molecule type" value="Genomic_DNA"/>
</dbReference>
<dbReference type="KEGG" id="meti:DK427_16975"/>
<organism evidence="1 2">
    <name type="scientific">Methylobacterium radiodurans</name>
    <dbReference type="NCBI Taxonomy" id="2202828"/>
    <lineage>
        <taxon>Bacteria</taxon>
        <taxon>Pseudomonadati</taxon>
        <taxon>Pseudomonadota</taxon>
        <taxon>Alphaproteobacteria</taxon>
        <taxon>Hyphomicrobiales</taxon>
        <taxon>Methylobacteriaceae</taxon>
        <taxon>Methylobacterium</taxon>
    </lineage>
</organism>